<dbReference type="NCBIfam" id="NF033550">
    <property type="entry name" value="transpos_ISL3"/>
    <property type="match status" value="1"/>
</dbReference>
<feature type="region of interest" description="Disordered" evidence="1">
    <location>
        <begin position="191"/>
        <end position="220"/>
    </location>
</feature>
<dbReference type="Proteomes" id="UP000199229">
    <property type="component" value="Unassembled WGS sequence"/>
</dbReference>
<feature type="compositionally biased region" description="Basic and acidic residues" evidence="1">
    <location>
        <begin position="194"/>
        <end position="218"/>
    </location>
</feature>
<proteinExistence type="predicted"/>
<protein>
    <submittedName>
        <fullName evidence="3">Transposase</fullName>
    </submittedName>
</protein>
<evidence type="ECO:0000313" key="3">
    <source>
        <dbReference type="EMBL" id="SFH15540.1"/>
    </source>
</evidence>
<dbReference type="PANTHER" id="PTHR33498:SF1">
    <property type="entry name" value="TRANSPOSASE FOR INSERTION SEQUENCE ELEMENT IS1557"/>
    <property type="match status" value="1"/>
</dbReference>
<evidence type="ECO:0000259" key="2">
    <source>
        <dbReference type="Pfam" id="PF01610"/>
    </source>
</evidence>
<feature type="domain" description="Transposase IS204/IS1001/IS1096/IS1165 DDE" evidence="2">
    <location>
        <begin position="19"/>
        <end position="116"/>
    </location>
</feature>
<organism evidence="3 4">
    <name type="scientific">Methylobacterium gossipiicola</name>
    <dbReference type="NCBI Taxonomy" id="582675"/>
    <lineage>
        <taxon>Bacteria</taxon>
        <taxon>Pseudomonadati</taxon>
        <taxon>Pseudomonadota</taxon>
        <taxon>Alphaproteobacteria</taxon>
        <taxon>Hyphomicrobiales</taxon>
        <taxon>Methylobacteriaceae</taxon>
        <taxon>Methylobacterium</taxon>
    </lineage>
</organism>
<reference evidence="4" key="1">
    <citation type="submission" date="2016-10" db="EMBL/GenBank/DDBJ databases">
        <authorList>
            <person name="Varghese N."/>
            <person name="Submissions S."/>
        </authorList>
    </citation>
    <scope>NUCLEOTIDE SEQUENCE [LARGE SCALE GENOMIC DNA]</scope>
    <source>
        <strain evidence="4">Gh-105</strain>
    </source>
</reference>
<dbReference type="AlphaFoldDB" id="A0A1I2XQ13"/>
<dbReference type="Pfam" id="PF01610">
    <property type="entry name" value="DDE_Tnp_ISL3"/>
    <property type="match status" value="2"/>
</dbReference>
<gene>
    <name evidence="3" type="ORF">SAMN05192565_1612</name>
</gene>
<dbReference type="InterPro" id="IPR002560">
    <property type="entry name" value="Transposase_DDE"/>
</dbReference>
<dbReference type="InterPro" id="IPR047951">
    <property type="entry name" value="Transpos_ISL3"/>
</dbReference>
<name>A0A1I2XQ13_9HYPH</name>
<evidence type="ECO:0000256" key="1">
    <source>
        <dbReference type="SAM" id="MobiDB-lite"/>
    </source>
</evidence>
<sequence>MLRLVHGMTLPSIGPLRAVGIDDGAIRKGQTYGTLIVDLDRRRPIDLLPDRTSPTVAAWLRRHPGITVITRDRSSEYARAATLGAPAALQVADRWHLLLNLRQALERWLTRVHGRLRCLPSLPIGDGRRPGQRLCTYRRSEAEIAVSRDSRARRLVAYEDVRRRSQAGETLLAIARATGLARGTVRKYAQAESFPERAARRPEPSHLDPHLAHPEERMTQGGENAMELWRELRGRGFAGTHRQVHRFVAERRTRPARRTARKWLVRTSSPAADTIALPSPKQLAWFLTQPVEARPPHATAAIGRIEQDPEAARFGALAQLFATLIRSCCVDGTPPADPAGELDIWLDAARLSDIPALKTFAAGLERDGAAVRAALTTSWSNGQAEGQISRVKMLKRTMYGRAGFPLLRRRVLLAA</sequence>
<keyword evidence="4" id="KW-1185">Reference proteome</keyword>
<feature type="domain" description="Transposase IS204/IS1001/IS1096/IS1165 DDE" evidence="2">
    <location>
        <begin position="339"/>
        <end position="409"/>
    </location>
</feature>
<dbReference type="STRING" id="582675.SAMN05192565_1612"/>
<accession>A0A1I2XQ13</accession>
<evidence type="ECO:0000313" key="4">
    <source>
        <dbReference type="Proteomes" id="UP000199229"/>
    </source>
</evidence>
<dbReference type="PANTHER" id="PTHR33498">
    <property type="entry name" value="TRANSPOSASE FOR INSERTION SEQUENCE ELEMENT IS1557"/>
    <property type="match status" value="1"/>
</dbReference>
<dbReference type="EMBL" id="FOPM01000061">
    <property type="protein sequence ID" value="SFH15540.1"/>
    <property type="molecule type" value="Genomic_DNA"/>
</dbReference>